<dbReference type="Pfam" id="PF02245">
    <property type="entry name" value="Pur_DNA_glyco"/>
    <property type="match status" value="1"/>
</dbReference>
<dbReference type="NCBIfam" id="NF002003">
    <property type="entry name" value="PRK00802.1-3"/>
    <property type="match status" value="1"/>
</dbReference>
<gene>
    <name evidence="6" type="ORF">SAMN04488544_3215</name>
</gene>
<keyword evidence="4 5" id="KW-0234">DNA repair</keyword>
<dbReference type="GO" id="GO:0006284">
    <property type="term" value="P:base-excision repair"/>
    <property type="evidence" value="ECO:0007669"/>
    <property type="project" value="InterPro"/>
</dbReference>
<evidence type="ECO:0000313" key="6">
    <source>
        <dbReference type="EMBL" id="SDU99795.1"/>
    </source>
</evidence>
<dbReference type="CDD" id="cd00540">
    <property type="entry name" value="AAG"/>
    <property type="match status" value="1"/>
</dbReference>
<comment type="similarity">
    <text evidence="1 5">Belongs to the DNA glycosylase MPG family.</text>
</comment>
<reference evidence="7" key="1">
    <citation type="submission" date="2016-10" db="EMBL/GenBank/DDBJ databases">
        <authorList>
            <person name="Varghese N."/>
            <person name="Submissions S."/>
        </authorList>
    </citation>
    <scope>NUCLEOTIDE SEQUENCE [LARGE SCALE GENOMIC DNA]</scope>
    <source>
        <strain evidence="7">DSM 21743</strain>
    </source>
</reference>
<organism evidence="6 7">
    <name type="scientific">Microlunatus sagamiharensis</name>
    <dbReference type="NCBI Taxonomy" id="546874"/>
    <lineage>
        <taxon>Bacteria</taxon>
        <taxon>Bacillati</taxon>
        <taxon>Actinomycetota</taxon>
        <taxon>Actinomycetes</taxon>
        <taxon>Propionibacteriales</taxon>
        <taxon>Propionibacteriaceae</taxon>
        <taxon>Microlunatus</taxon>
    </lineage>
</organism>
<keyword evidence="3 5" id="KW-0378">Hydrolase</keyword>
<dbReference type="AlphaFoldDB" id="A0A1H2N3Y1"/>
<accession>A0A1H2N3Y1</accession>
<dbReference type="InterPro" id="IPR003180">
    <property type="entry name" value="MPG"/>
</dbReference>
<dbReference type="GO" id="GO:0003905">
    <property type="term" value="F:alkylbase DNA N-glycosylase activity"/>
    <property type="evidence" value="ECO:0007669"/>
    <property type="project" value="InterPro"/>
</dbReference>
<keyword evidence="2 5" id="KW-0227">DNA damage</keyword>
<evidence type="ECO:0000256" key="4">
    <source>
        <dbReference type="ARBA" id="ARBA00023204"/>
    </source>
</evidence>
<evidence type="ECO:0000256" key="5">
    <source>
        <dbReference type="HAMAP-Rule" id="MF_00527"/>
    </source>
</evidence>
<dbReference type="HAMAP" id="MF_00527">
    <property type="entry name" value="3MGH"/>
    <property type="match status" value="1"/>
</dbReference>
<dbReference type="InterPro" id="IPR011034">
    <property type="entry name" value="Formyl_transferase-like_C_sf"/>
</dbReference>
<dbReference type="NCBIfam" id="TIGR00567">
    <property type="entry name" value="3mg"/>
    <property type="match status" value="1"/>
</dbReference>
<dbReference type="PANTHER" id="PTHR10429:SF0">
    <property type="entry name" value="DNA-3-METHYLADENINE GLYCOSYLASE"/>
    <property type="match status" value="1"/>
</dbReference>
<dbReference type="InterPro" id="IPR036995">
    <property type="entry name" value="MPG_sf"/>
</dbReference>
<dbReference type="PANTHER" id="PTHR10429">
    <property type="entry name" value="DNA-3-METHYLADENINE GLYCOSYLASE"/>
    <property type="match status" value="1"/>
</dbReference>
<dbReference type="Proteomes" id="UP000198825">
    <property type="component" value="Chromosome I"/>
</dbReference>
<proteinExistence type="inferred from homology"/>
<protein>
    <recommendedName>
        <fullName evidence="5">Putative 3-methyladenine DNA glycosylase</fullName>
        <ecNumber evidence="5">3.2.2.-</ecNumber>
    </recommendedName>
</protein>
<dbReference type="EC" id="3.2.2.-" evidence="5"/>
<dbReference type="OrthoDB" id="9794313at2"/>
<evidence type="ECO:0000256" key="2">
    <source>
        <dbReference type="ARBA" id="ARBA00022763"/>
    </source>
</evidence>
<sequence length="200" mass="21022">MLTPDVLAGPVEEVAPLLLGAVLRHGEVAVELVEVEAYAGLADPASHAFRGPTPRNDVMFGPPGHLYLYFSYGMHWAANVVCGPDGTASGCLMRAGRVVDGVGLARERRHGCPDRDLARGPGRLTQALGLAPEHRGADLFAGGPVRLEPRQGPAPEVASGPRVGVSRAADVPWRFWVAGDRHVSAYKRSPRAPAAGPTSS</sequence>
<keyword evidence="7" id="KW-1185">Reference proteome</keyword>
<dbReference type="GO" id="GO:0003677">
    <property type="term" value="F:DNA binding"/>
    <property type="evidence" value="ECO:0007669"/>
    <property type="project" value="InterPro"/>
</dbReference>
<dbReference type="STRING" id="546874.SAMN04488544_3215"/>
<dbReference type="EMBL" id="LT629799">
    <property type="protein sequence ID" value="SDU99795.1"/>
    <property type="molecule type" value="Genomic_DNA"/>
</dbReference>
<evidence type="ECO:0000256" key="1">
    <source>
        <dbReference type="ARBA" id="ARBA00009232"/>
    </source>
</evidence>
<name>A0A1H2N3Y1_9ACTN</name>
<dbReference type="SUPFAM" id="SSF50486">
    <property type="entry name" value="FMT C-terminal domain-like"/>
    <property type="match status" value="1"/>
</dbReference>
<evidence type="ECO:0000256" key="3">
    <source>
        <dbReference type="ARBA" id="ARBA00022801"/>
    </source>
</evidence>
<evidence type="ECO:0000313" key="7">
    <source>
        <dbReference type="Proteomes" id="UP000198825"/>
    </source>
</evidence>
<dbReference type="RefSeq" id="WP_091076471.1">
    <property type="nucleotide sequence ID" value="NZ_LT629799.1"/>
</dbReference>
<dbReference type="Gene3D" id="3.10.300.10">
    <property type="entry name" value="Methylpurine-DNA glycosylase (MPG)"/>
    <property type="match status" value="1"/>
</dbReference>